<dbReference type="EMBL" id="PJEO01000043">
    <property type="protein sequence ID" value="PKQ44676.1"/>
    <property type="molecule type" value="Genomic_DNA"/>
</dbReference>
<dbReference type="RefSeq" id="WP_106660102.1">
    <property type="nucleotide sequence ID" value="NZ_PJEO01000043.1"/>
</dbReference>
<organism evidence="2 3">
    <name type="scientific">Confluentibacter flavum</name>
    <dbReference type="NCBI Taxonomy" id="1909700"/>
    <lineage>
        <taxon>Bacteria</taxon>
        <taxon>Pseudomonadati</taxon>
        <taxon>Bacteroidota</taxon>
        <taxon>Flavobacteriia</taxon>
        <taxon>Flavobacteriales</taxon>
        <taxon>Flavobacteriaceae</taxon>
        <taxon>Confluentibacter</taxon>
    </lineage>
</organism>
<evidence type="ECO:0000256" key="1">
    <source>
        <dbReference type="SAM" id="SignalP"/>
    </source>
</evidence>
<dbReference type="AlphaFoldDB" id="A0A2N3HI94"/>
<feature type="signal peptide" evidence="1">
    <location>
        <begin position="1"/>
        <end position="21"/>
    </location>
</feature>
<sequence length="141" mass="16008">MKLLKFTITCMFALFIATSCKNENKASTNEKSQMQEVLAVHDEVMPKMGTIGNLISQIDKKIKDTDSTEVLVNANQNLKDSHKAMMDWMKGFGERFDSDEILKGKALTDEKQTFLDEEEAKIKALRDKMNSSIKNAQELLK</sequence>
<evidence type="ECO:0000313" key="3">
    <source>
        <dbReference type="Proteomes" id="UP000233435"/>
    </source>
</evidence>
<gene>
    <name evidence="2" type="ORF">CSW08_11870</name>
</gene>
<dbReference type="Proteomes" id="UP000233435">
    <property type="component" value="Unassembled WGS sequence"/>
</dbReference>
<comment type="caution">
    <text evidence="2">The sequence shown here is derived from an EMBL/GenBank/DDBJ whole genome shotgun (WGS) entry which is preliminary data.</text>
</comment>
<evidence type="ECO:0008006" key="4">
    <source>
        <dbReference type="Google" id="ProtNLM"/>
    </source>
</evidence>
<dbReference type="OrthoDB" id="1436925at2"/>
<evidence type="ECO:0000313" key="2">
    <source>
        <dbReference type="EMBL" id="PKQ44676.1"/>
    </source>
</evidence>
<keyword evidence="3" id="KW-1185">Reference proteome</keyword>
<reference evidence="2 3" key="1">
    <citation type="submission" date="2017-12" db="EMBL/GenBank/DDBJ databases">
        <title>Confluentibacter flavum sp. nov., isolated from the saline lake.</title>
        <authorList>
            <person name="Yu L."/>
        </authorList>
    </citation>
    <scope>NUCLEOTIDE SEQUENCE [LARGE SCALE GENOMIC DNA]</scope>
    <source>
        <strain evidence="2 3">3B</strain>
    </source>
</reference>
<protein>
    <recommendedName>
        <fullName evidence="4">Viral A-type inclusion protein</fullName>
    </recommendedName>
</protein>
<accession>A0A2N3HI94</accession>
<keyword evidence="1" id="KW-0732">Signal</keyword>
<dbReference type="PROSITE" id="PS51257">
    <property type="entry name" value="PROKAR_LIPOPROTEIN"/>
    <property type="match status" value="1"/>
</dbReference>
<proteinExistence type="predicted"/>
<feature type="chain" id="PRO_5014794464" description="Viral A-type inclusion protein" evidence="1">
    <location>
        <begin position="22"/>
        <end position="141"/>
    </location>
</feature>
<name>A0A2N3HI94_9FLAO</name>